<dbReference type="InterPro" id="IPR036291">
    <property type="entry name" value="NAD(P)-bd_dom_sf"/>
</dbReference>
<dbReference type="InterPro" id="IPR050700">
    <property type="entry name" value="YIM1/Zinc_Alcohol_DH_Fams"/>
</dbReference>
<comment type="caution">
    <text evidence="3">The sequence shown here is derived from an EMBL/GenBank/DDBJ whole genome shotgun (WGS) entry which is preliminary data.</text>
</comment>
<dbReference type="SUPFAM" id="SSF50129">
    <property type="entry name" value="GroES-like"/>
    <property type="match status" value="1"/>
</dbReference>
<dbReference type="GO" id="GO:0008270">
    <property type="term" value="F:zinc ion binding"/>
    <property type="evidence" value="ECO:0007669"/>
    <property type="project" value="InterPro"/>
</dbReference>
<dbReference type="GO" id="GO:0016491">
    <property type="term" value="F:oxidoreductase activity"/>
    <property type="evidence" value="ECO:0007669"/>
    <property type="project" value="UniProtKB-KW"/>
</dbReference>
<dbReference type="InterPro" id="IPR020843">
    <property type="entry name" value="ER"/>
</dbReference>
<dbReference type="InterPro" id="IPR013154">
    <property type="entry name" value="ADH-like_N"/>
</dbReference>
<dbReference type="Gene3D" id="3.40.50.720">
    <property type="entry name" value="NAD(P)-binding Rossmann-like Domain"/>
    <property type="match status" value="1"/>
</dbReference>
<dbReference type="Proteomes" id="UP000756346">
    <property type="component" value="Unassembled WGS sequence"/>
</dbReference>
<evidence type="ECO:0000313" key="3">
    <source>
        <dbReference type="EMBL" id="KAH7041422.1"/>
    </source>
</evidence>
<dbReference type="InterPro" id="IPR002364">
    <property type="entry name" value="Quin_OxRdtase/zeta-crystal_CS"/>
</dbReference>
<keyword evidence="4" id="KW-1185">Reference proteome</keyword>
<dbReference type="InterPro" id="IPR011032">
    <property type="entry name" value="GroES-like_sf"/>
</dbReference>
<protein>
    <recommendedName>
        <fullName evidence="2">Enoyl reductase (ER) domain-containing protein</fullName>
    </recommendedName>
</protein>
<dbReference type="GeneID" id="70182096"/>
<dbReference type="RefSeq" id="XP_046019477.1">
    <property type="nucleotide sequence ID" value="XM_046152550.1"/>
</dbReference>
<keyword evidence="1" id="KW-0560">Oxidoreductase</keyword>
<dbReference type="PANTHER" id="PTHR11695">
    <property type="entry name" value="ALCOHOL DEHYDROGENASE RELATED"/>
    <property type="match status" value="1"/>
</dbReference>
<dbReference type="EMBL" id="JAGTJQ010000001">
    <property type="protein sequence ID" value="KAH7041422.1"/>
    <property type="molecule type" value="Genomic_DNA"/>
</dbReference>
<organism evidence="3 4">
    <name type="scientific">Microdochium trichocladiopsis</name>
    <dbReference type="NCBI Taxonomy" id="1682393"/>
    <lineage>
        <taxon>Eukaryota</taxon>
        <taxon>Fungi</taxon>
        <taxon>Dikarya</taxon>
        <taxon>Ascomycota</taxon>
        <taxon>Pezizomycotina</taxon>
        <taxon>Sordariomycetes</taxon>
        <taxon>Xylariomycetidae</taxon>
        <taxon>Xylariales</taxon>
        <taxon>Microdochiaceae</taxon>
        <taxon>Microdochium</taxon>
    </lineage>
</organism>
<dbReference type="AlphaFoldDB" id="A0A9P8YK43"/>
<dbReference type="PANTHER" id="PTHR11695:SF294">
    <property type="entry name" value="RETICULON-4-INTERACTING PROTEIN 1, MITOCHONDRIAL"/>
    <property type="match status" value="1"/>
</dbReference>
<dbReference type="OrthoDB" id="3509362at2759"/>
<reference evidence="3" key="1">
    <citation type="journal article" date="2021" name="Nat. Commun.">
        <title>Genetic determinants of endophytism in the Arabidopsis root mycobiome.</title>
        <authorList>
            <person name="Mesny F."/>
            <person name="Miyauchi S."/>
            <person name="Thiergart T."/>
            <person name="Pickel B."/>
            <person name="Atanasova L."/>
            <person name="Karlsson M."/>
            <person name="Huettel B."/>
            <person name="Barry K.W."/>
            <person name="Haridas S."/>
            <person name="Chen C."/>
            <person name="Bauer D."/>
            <person name="Andreopoulos W."/>
            <person name="Pangilinan J."/>
            <person name="LaButti K."/>
            <person name="Riley R."/>
            <person name="Lipzen A."/>
            <person name="Clum A."/>
            <person name="Drula E."/>
            <person name="Henrissat B."/>
            <person name="Kohler A."/>
            <person name="Grigoriev I.V."/>
            <person name="Martin F.M."/>
            <person name="Hacquard S."/>
        </authorList>
    </citation>
    <scope>NUCLEOTIDE SEQUENCE</scope>
    <source>
        <strain evidence="3">MPI-CAGE-CH-0230</strain>
    </source>
</reference>
<gene>
    <name evidence="3" type="ORF">B0I36DRAFT_312810</name>
</gene>
<dbReference type="GO" id="GO:0005739">
    <property type="term" value="C:mitochondrion"/>
    <property type="evidence" value="ECO:0007669"/>
    <property type="project" value="TreeGrafter"/>
</dbReference>
<evidence type="ECO:0000256" key="1">
    <source>
        <dbReference type="ARBA" id="ARBA00023002"/>
    </source>
</evidence>
<dbReference type="Pfam" id="PF08240">
    <property type="entry name" value="ADH_N"/>
    <property type="match status" value="1"/>
</dbReference>
<dbReference type="Pfam" id="PF13602">
    <property type="entry name" value="ADH_zinc_N_2"/>
    <property type="match status" value="1"/>
</dbReference>
<dbReference type="CDD" id="cd08267">
    <property type="entry name" value="MDR1"/>
    <property type="match status" value="1"/>
</dbReference>
<accession>A0A9P8YK43</accession>
<sequence>MSTLPTTMKSWVGAGTGPPRGVLHLEVERPMPSVPLTGQIMVKVNYAALNPGDVKVMAMGVPFRSSFVPAMDFVGQVVQMAGDAHKTTVAKIRQGMIVAGTLPMVQSMWRGDGVLAEYVVVPAHAVVQVPDGLHDGPTAAGLLGVAGQTTAVLLRAASLREGQRALVNGASGGVGSVLVQVLSHMGVHVTAICSAKNEDLVRRLGAEEVVDYKAYGSSLYQHLSSIAAKPAGKSFDAVFDLVGDRKLYTSSPSYLDRHGKFLDIEGGPFGMFKFDNWWPVWLGGTPRAFRPVFSYPSGQSAAEVVSWIEKGWIKEIVTDSVYPMEEAVLAYEKLATGRAAGKIYVKVA</sequence>
<dbReference type="SMART" id="SM00829">
    <property type="entry name" value="PKS_ER"/>
    <property type="match status" value="1"/>
</dbReference>
<feature type="domain" description="Enoyl reductase (ER)" evidence="2">
    <location>
        <begin position="21"/>
        <end position="345"/>
    </location>
</feature>
<dbReference type="PROSITE" id="PS01162">
    <property type="entry name" value="QOR_ZETA_CRYSTAL"/>
    <property type="match status" value="1"/>
</dbReference>
<evidence type="ECO:0000313" key="4">
    <source>
        <dbReference type="Proteomes" id="UP000756346"/>
    </source>
</evidence>
<proteinExistence type="predicted"/>
<name>A0A9P8YK43_9PEZI</name>
<dbReference type="SUPFAM" id="SSF51735">
    <property type="entry name" value="NAD(P)-binding Rossmann-fold domains"/>
    <property type="match status" value="1"/>
</dbReference>
<dbReference type="Gene3D" id="3.90.180.10">
    <property type="entry name" value="Medium-chain alcohol dehydrogenases, catalytic domain"/>
    <property type="match status" value="1"/>
</dbReference>
<evidence type="ECO:0000259" key="2">
    <source>
        <dbReference type="SMART" id="SM00829"/>
    </source>
</evidence>